<evidence type="ECO:0000313" key="2">
    <source>
        <dbReference type="EMBL" id="SEE33058.1"/>
    </source>
</evidence>
<organism evidence="2 3">
    <name type="scientific">Jiangella alba</name>
    <dbReference type="NCBI Taxonomy" id="561176"/>
    <lineage>
        <taxon>Bacteria</taxon>
        <taxon>Bacillati</taxon>
        <taxon>Actinomycetota</taxon>
        <taxon>Actinomycetes</taxon>
        <taxon>Jiangellales</taxon>
        <taxon>Jiangellaceae</taxon>
        <taxon>Jiangella</taxon>
    </lineage>
</organism>
<reference evidence="3" key="1">
    <citation type="submission" date="2016-10" db="EMBL/GenBank/DDBJ databases">
        <authorList>
            <person name="Varghese N."/>
            <person name="Submissions S."/>
        </authorList>
    </citation>
    <scope>NUCLEOTIDE SEQUENCE [LARGE SCALE GENOMIC DNA]</scope>
    <source>
        <strain evidence="3">DSM 45237</strain>
    </source>
</reference>
<sequence>MTAACQRRLTTPQRLADALTRRKKIRWRPMTEAMLADVADGAQSPLELRHLRRVERAHRGTRPRPARPRLDRTPPIVRPVLPRRPMIINEMGCQGDPFR</sequence>
<dbReference type="AlphaFoldDB" id="A0A1H5I0P7"/>
<dbReference type="RefSeq" id="WP_141711707.1">
    <property type="nucleotide sequence ID" value="NZ_FNUC01000003.1"/>
</dbReference>
<feature type="compositionally biased region" description="Basic residues" evidence="1">
    <location>
        <begin position="54"/>
        <end position="67"/>
    </location>
</feature>
<accession>A0A1H5I0P7</accession>
<feature type="compositionally biased region" description="Low complexity" evidence="1">
    <location>
        <begin position="74"/>
        <end position="88"/>
    </location>
</feature>
<dbReference type="OrthoDB" id="5146042at2"/>
<dbReference type="EMBL" id="FNUC01000003">
    <property type="protein sequence ID" value="SEE33058.1"/>
    <property type="molecule type" value="Genomic_DNA"/>
</dbReference>
<gene>
    <name evidence="2" type="ORF">SAMN04488561_1005</name>
</gene>
<keyword evidence="3" id="KW-1185">Reference proteome</keyword>
<evidence type="ECO:0000256" key="1">
    <source>
        <dbReference type="SAM" id="MobiDB-lite"/>
    </source>
</evidence>
<name>A0A1H5I0P7_9ACTN</name>
<dbReference type="Proteomes" id="UP000181980">
    <property type="component" value="Unassembled WGS sequence"/>
</dbReference>
<proteinExistence type="predicted"/>
<protein>
    <submittedName>
        <fullName evidence="2">Uncharacterized protein</fullName>
    </submittedName>
</protein>
<feature type="region of interest" description="Disordered" evidence="1">
    <location>
        <begin position="54"/>
        <end position="99"/>
    </location>
</feature>
<evidence type="ECO:0000313" key="3">
    <source>
        <dbReference type="Proteomes" id="UP000181980"/>
    </source>
</evidence>